<dbReference type="EMBL" id="LBSK01000039">
    <property type="protein sequence ID" value="KKQ15660.1"/>
    <property type="molecule type" value="Genomic_DNA"/>
</dbReference>
<keyword evidence="1" id="KW-1133">Transmembrane helix</keyword>
<dbReference type="Proteomes" id="UP000033886">
    <property type="component" value="Unassembled WGS sequence"/>
</dbReference>
<dbReference type="AlphaFoldDB" id="A0A0G0FPF5"/>
<name>A0A0G0FPF5_9BACT</name>
<feature type="transmembrane region" description="Helical" evidence="1">
    <location>
        <begin position="44"/>
        <end position="63"/>
    </location>
</feature>
<comment type="caution">
    <text evidence="2">The sequence shown here is derived from an EMBL/GenBank/DDBJ whole genome shotgun (WGS) entry which is preliminary data.</text>
</comment>
<feature type="transmembrane region" description="Helical" evidence="1">
    <location>
        <begin position="94"/>
        <end position="116"/>
    </location>
</feature>
<evidence type="ECO:0000313" key="3">
    <source>
        <dbReference type="Proteomes" id="UP000033886"/>
    </source>
</evidence>
<evidence type="ECO:0000313" key="2">
    <source>
        <dbReference type="EMBL" id="KKQ15660.1"/>
    </source>
</evidence>
<feature type="transmembrane region" description="Helical" evidence="1">
    <location>
        <begin position="69"/>
        <end position="87"/>
    </location>
</feature>
<protein>
    <recommendedName>
        <fullName evidence="4">Rod shape-determining protein MreD</fullName>
    </recommendedName>
</protein>
<reference evidence="2 3" key="1">
    <citation type="journal article" date="2015" name="Nature">
        <title>rRNA introns, odd ribosomes, and small enigmatic genomes across a large radiation of phyla.</title>
        <authorList>
            <person name="Brown C.T."/>
            <person name="Hug L.A."/>
            <person name="Thomas B.C."/>
            <person name="Sharon I."/>
            <person name="Castelle C.J."/>
            <person name="Singh A."/>
            <person name="Wilkins M.J."/>
            <person name="Williams K.H."/>
            <person name="Banfield J.F."/>
        </authorList>
    </citation>
    <scope>NUCLEOTIDE SEQUENCE [LARGE SCALE GENOMIC DNA]</scope>
</reference>
<gene>
    <name evidence="2" type="ORF">US29_C0039G0004</name>
</gene>
<organism evidence="2 3">
    <name type="scientific">candidate division WS6 bacterium GW2011_GWF1_36_8</name>
    <dbReference type="NCBI Taxonomy" id="1619098"/>
    <lineage>
        <taxon>Bacteria</taxon>
        <taxon>Candidatus Dojkabacteria</taxon>
    </lineage>
</organism>
<feature type="transmembrane region" description="Helical" evidence="1">
    <location>
        <begin position="122"/>
        <end position="145"/>
    </location>
</feature>
<keyword evidence="1" id="KW-0812">Transmembrane</keyword>
<evidence type="ECO:0008006" key="4">
    <source>
        <dbReference type="Google" id="ProtNLM"/>
    </source>
</evidence>
<evidence type="ECO:0000256" key="1">
    <source>
        <dbReference type="SAM" id="Phobius"/>
    </source>
</evidence>
<sequence>MSILYVLLTTFGVIFLESFLVALGNLRFLFLLNVSLFNKINWKHLLSLSVLSSLILDVIYHYVLGTNLLMVAVPLLIMMGISLAVPLENSLPGYSVKFVCIFLYYLFVAFVPNLILTGQGTVITGVMLGGMVLKAAISVLFCVAFDIVWSRLRKKEEGTKLRSL</sequence>
<keyword evidence="1" id="KW-0472">Membrane</keyword>
<feature type="transmembrane region" description="Helical" evidence="1">
    <location>
        <begin position="6"/>
        <end position="32"/>
    </location>
</feature>
<proteinExistence type="predicted"/>
<accession>A0A0G0FPF5</accession>